<dbReference type="InterPro" id="IPR032675">
    <property type="entry name" value="LRR_dom_sf"/>
</dbReference>
<keyword evidence="1" id="KW-0812">Transmembrane</keyword>
<organism evidence="2 3">
    <name type="scientific">Prorocentrum cordatum</name>
    <dbReference type="NCBI Taxonomy" id="2364126"/>
    <lineage>
        <taxon>Eukaryota</taxon>
        <taxon>Sar</taxon>
        <taxon>Alveolata</taxon>
        <taxon>Dinophyceae</taxon>
        <taxon>Prorocentrales</taxon>
        <taxon>Prorocentraceae</taxon>
        <taxon>Prorocentrum</taxon>
    </lineage>
</organism>
<keyword evidence="1" id="KW-1133">Transmembrane helix</keyword>
<evidence type="ECO:0000313" key="3">
    <source>
        <dbReference type="Proteomes" id="UP001189429"/>
    </source>
</evidence>
<comment type="caution">
    <text evidence="2">The sequence shown here is derived from an EMBL/GenBank/DDBJ whole genome shotgun (WGS) entry which is preliminary data.</text>
</comment>
<dbReference type="EMBL" id="CAUYUJ010014307">
    <property type="protein sequence ID" value="CAK0839598.1"/>
    <property type="molecule type" value="Genomic_DNA"/>
</dbReference>
<dbReference type="Gene3D" id="3.80.10.10">
    <property type="entry name" value="Ribonuclease Inhibitor"/>
    <property type="match status" value="2"/>
</dbReference>
<dbReference type="Proteomes" id="UP001189429">
    <property type="component" value="Unassembled WGS sequence"/>
</dbReference>
<dbReference type="SMART" id="SM00368">
    <property type="entry name" value="LRR_RI"/>
    <property type="match status" value="4"/>
</dbReference>
<evidence type="ECO:0000313" key="2">
    <source>
        <dbReference type="EMBL" id="CAK0839598.1"/>
    </source>
</evidence>
<feature type="transmembrane region" description="Helical" evidence="1">
    <location>
        <begin position="283"/>
        <end position="302"/>
    </location>
</feature>
<keyword evidence="3" id="KW-1185">Reference proteome</keyword>
<reference evidence="2" key="1">
    <citation type="submission" date="2023-10" db="EMBL/GenBank/DDBJ databases">
        <authorList>
            <person name="Chen Y."/>
            <person name="Shah S."/>
            <person name="Dougan E. K."/>
            <person name="Thang M."/>
            <person name="Chan C."/>
        </authorList>
    </citation>
    <scope>NUCLEOTIDE SEQUENCE [LARGE SCALE GENOMIC DNA]</scope>
</reference>
<dbReference type="PANTHER" id="PTHR24113">
    <property type="entry name" value="RAN GTPASE-ACTIVATING PROTEIN 1"/>
    <property type="match status" value="1"/>
</dbReference>
<dbReference type="PANTHER" id="PTHR24113:SF15">
    <property type="entry name" value="NACHT DOMAIN-CONTAINING PROTEIN"/>
    <property type="match status" value="1"/>
</dbReference>
<name>A0ABN9T3P3_9DINO</name>
<accession>A0ABN9T3P3</accession>
<dbReference type="InterPro" id="IPR027038">
    <property type="entry name" value="RanGap"/>
</dbReference>
<feature type="transmembrane region" description="Helical" evidence="1">
    <location>
        <begin position="20"/>
        <end position="43"/>
    </location>
</feature>
<proteinExistence type="predicted"/>
<evidence type="ECO:0000256" key="1">
    <source>
        <dbReference type="SAM" id="Phobius"/>
    </source>
</evidence>
<gene>
    <name evidence="2" type="ORF">PCOR1329_LOCUS35247</name>
</gene>
<sequence length="1223" mass="129503">MDMIGFSGYLVLFLGELVDIYWAPIFFLFMQCLFGSMLMSSFLRQLVGLRRMLSLVSGAAVLRAAVVEQWWHCGLDPAPLALGSRGAQPPRGLCVLARLGPVLGFQRTTVAVREPHTAAPAGPRAELACGRLGCSAAGGRGASGSDGMVVDGGAKCRTGPGARIAARFARLRAAPLPALAGPALASSHRSKHLIAVSLLLMALSVLLEQWSEAADLPSRLRVGMGNPGPTGCMDRHGRRVLWRRLLEHPTSVQRAMNQLGIPIVGFPGARLPESFTLPASSGLGIYAVGGISYASVAVVWSLEFQAHFDFVMGVGSARRVWVQLRLAEGLLFLLYFYLPPDPRSGDDGAWGSEVDSIRREINSLRAQRSDAVFVAMGYANVQPVSLGGGRDISSGRDVRWVELLVETGLAARVVTCVTVEMLILFFMSLLLCLLHDAGGVQAGSLTLLGSVLEWDQVVVTLSGLSTVVVHEGMPEGGVLGPLGFNFLPDGLMRLLHSAGCGAATSTWVPVPWQQHVWLGCGTPRTHLVDMIVPLLECPSSLPSADMLAASPDLEASALRALDLHDRGRLPALLHCDDPVIVASSRGAAEEVLRFVAWWAKAFLGGASWRNSGVAALEMGLSLGGGAQAVLDLCRRRVRLHLLPENNFYRCAFLRGAAGGAQCWAVRSSDLLRVYGVPDWPQWAVPGAQLDGHLRGIDGRGGCVRLRDICYGWIVRVIYFLNTTPPVSWEEAKADVGLSGSCTFMGMDGYKLKSGDWNVKPEVIEQSYITTKLDARVVATDEGTCRDPGSGNYSKIDFWLASDSLAAAMGTPSRLGLVLALIKFAVYSGLNFYLCILSFRQTWEMMTRMGSWSILIVGFQRSQSSMSLSEAEAPDAMPEGARWAREGGSGVVWCESAEGLLQAVADGNASVEVGGAEAGLLVDAVVRVAGSLEHLSLTGCGLDGEALGRLATALAPTQIQGVGVSNNPGVGPEAWTAFWSALPASVSRWDAGDNGLEDACLEGLAAAAGRGALRELLVDGNSFCDVAPLLALVRNSQAYPWAFGIVSTMGLAGRAQGSMPLLQGSLLVSRQHPCVGSAYVVLCSSVVELDLGDNGLADAQVRQLAGALPGSAVETLVLGRNSGIADAGAVELVRVLPRTKVTILHLDSTQIGDATLAALAEVLADTQLEELHIDETKVTDQGVVDLCKVLPQSRLKFLDAGDNNLSFETAQAVQAAVGADVAVT</sequence>
<protein>
    <submittedName>
        <fullName evidence="2">Uncharacterized protein</fullName>
    </submittedName>
</protein>
<dbReference type="SUPFAM" id="SSF52047">
    <property type="entry name" value="RNI-like"/>
    <property type="match status" value="1"/>
</dbReference>
<keyword evidence="1" id="KW-0472">Membrane</keyword>